<dbReference type="Gene3D" id="3.30.60.30">
    <property type="match status" value="1"/>
</dbReference>
<dbReference type="SUPFAM" id="SSF100895">
    <property type="entry name" value="Kazal-type serine protease inhibitors"/>
    <property type="match status" value="1"/>
</dbReference>
<dbReference type="PROSITE" id="PS51465">
    <property type="entry name" value="KAZAL_2"/>
    <property type="match status" value="1"/>
</dbReference>
<reference evidence="14" key="1">
    <citation type="submission" date="2012-01" db="EMBL/GenBank/DDBJ databases">
        <authorList>
            <person name="Walter R."/>
            <person name="Schartl M."/>
            <person name="Warren W."/>
        </authorList>
    </citation>
    <scope>NUCLEOTIDE SEQUENCE [LARGE SCALE GENOMIC DNA]</scope>
    <source>
        <strain evidence="14">JP 163 A</strain>
    </source>
</reference>
<keyword evidence="3" id="KW-0964">Secreted</keyword>
<dbReference type="Ensembl" id="ENSXMAT00000005917.2">
    <property type="protein sequence ID" value="ENSXMAP00000005911.1"/>
    <property type="gene ID" value="ENSXMAG00000005879.2"/>
</dbReference>
<dbReference type="AlphaFoldDB" id="M3ZUL8"/>
<protein>
    <submittedName>
        <fullName evidence="13">SPARC-like 1</fullName>
    </submittedName>
</protein>
<dbReference type="STRING" id="8083.ENSXMAP00000005911"/>
<dbReference type="SMART" id="SM00274">
    <property type="entry name" value="FOLN"/>
    <property type="match status" value="1"/>
</dbReference>
<dbReference type="InterPro" id="IPR001999">
    <property type="entry name" value="Osteonectin_CS"/>
</dbReference>
<accession>M3ZUL8</accession>
<comment type="similarity">
    <text evidence="2">Belongs to the SPARC family.</text>
</comment>
<proteinExistence type="inferred from homology"/>
<dbReference type="PROSITE" id="PS00612">
    <property type="entry name" value="OSTEONECTIN_1"/>
    <property type="match status" value="1"/>
</dbReference>
<evidence type="ECO:0000256" key="3">
    <source>
        <dbReference type="ARBA" id="ARBA00022525"/>
    </source>
</evidence>
<dbReference type="OMA" id="EWITCFD"/>
<evidence type="ECO:0000256" key="1">
    <source>
        <dbReference type="ARBA" id="ARBA00004498"/>
    </source>
</evidence>
<evidence type="ECO:0000256" key="8">
    <source>
        <dbReference type="ARBA" id="ARBA00023157"/>
    </source>
</evidence>
<comment type="subcellular location">
    <subcellularLocation>
        <location evidence="1">Secreted</location>
        <location evidence="1">Extracellular space</location>
        <location evidence="1">Extracellular matrix</location>
    </subcellularLocation>
</comment>
<dbReference type="InterPro" id="IPR018247">
    <property type="entry name" value="EF_Hand_1_Ca_BS"/>
</dbReference>
<keyword evidence="8" id="KW-1015">Disulfide bond</keyword>
<dbReference type="SUPFAM" id="SSF57196">
    <property type="entry name" value="EGF/Laminin"/>
    <property type="match status" value="1"/>
</dbReference>
<dbReference type="PANTHER" id="PTHR13866:SF25">
    <property type="entry name" value="SPARC-LIKE 1"/>
    <property type="match status" value="1"/>
</dbReference>
<feature type="compositionally biased region" description="Basic residues" evidence="10">
    <location>
        <begin position="314"/>
        <end position="332"/>
    </location>
</feature>
<feature type="domain" description="Kazal-like" evidence="12">
    <location>
        <begin position="432"/>
        <end position="489"/>
    </location>
</feature>
<dbReference type="GeneTree" id="ENSGT00510000046787"/>
<dbReference type="InterPro" id="IPR011992">
    <property type="entry name" value="EF-hand-dom_pair"/>
</dbReference>
<dbReference type="GeneID" id="102219334"/>
<dbReference type="Proteomes" id="UP000002852">
    <property type="component" value="Unassembled WGS sequence"/>
</dbReference>
<keyword evidence="9" id="KW-0325">Glycoprotein</keyword>
<evidence type="ECO:0000256" key="6">
    <source>
        <dbReference type="ARBA" id="ARBA00022729"/>
    </source>
</evidence>
<reference evidence="13" key="4">
    <citation type="submission" date="2025-09" db="UniProtKB">
        <authorList>
            <consortium name="Ensembl"/>
        </authorList>
    </citation>
    <scope>IDENTIFICATION</scope>
    <source>
        <strain evidence="13">JP 163 A</strain>
    </source>
</reference>
<dbReference type="InterPro" id="IPR003645">
    <property type="entry name" value="Fol_N"/>
</dbReference>
<feature type="compositionally biased region" description="Polar residues" evidence="10">
    <location>
        <begin position="340"/>
        <end position="358"/>
    </location>
</feature>
<evidence type="ECO:0000256" key="2">
    <source>
        <dbReference type="ARBA" id="ARBA00006404"/>
    </source>
</evidence>
<dbReference type="SUPFAM" id="SSF47473">
    <property type="entry name" value="EF-hand"/>
    <property type="match status" value="1"/>
</dbReference>
<dbReference type="InterPro" id="IPR036058">
    <property type="entry name" value="Kazal_dom_sf"/>
</dbReference>
<feature type="compositionally biased region" description="Polar residues" evidence="10">
    <location>
        <begin position="213"/>
        <end position="222"/>
    </location>
</feature>
<name>M3ZUL8_XIPMA</name>
<reference evidence="13" key="3">
    <citation type="submission" date="2025-08" db="UniProtKB">
        <authorList>
            <consortium name="Ensembl"/>
        </authorList>
    </citation>
    <scope>IDENTIFICATION</scope>
    <source>
        <strain evidence="13">JP 163 A</strain>
    </source>
</reference>
<dbReference type="HOGENOM" id="CLU_026297_1_0_1"/>
<evidence type="ECO:0000313" key="14">
    <source>
        <dbReference type="Proteomes" id="UP000002852"/>
    </source>
</evidence>
<keyword evidence="4" id="KW-0272">Extracellular matrix</keyword>
<evidence type="ECO:0000256" key="11">
    <source>
        <dbReference type="SAM" id="SignalP"/>
    </source>
</evidence>
<keyword evidence="7" id="KW-0106">Calcium</keyword>
<dbReference type="CTD" id="8404"/>
<dbReference type="GO" id="GO:0005509">
    <property type="term" value="F:calcium ion binding"/>
    <property type="evidence" value="ECO:0007669"/>
    <property type="project" value="InterPro"/>
</dbReference>
<dbReference type="eggNOG" id="KOG4004">
    <property type="taxonomic scope" value="Eukaryota"/>
</dbReference>
<evidence type="ECO:0000256" key="5">
    <source>
        <dbReference type="ARBA" id="ARBA00022723"/>
    </source>
</evidence>
<dbReference type="OrthoDB" id="9972865at2759"/>
<feature type="chain" id="PRO_5004046969" evidence="11">
    <location>
        <begin position="22"/>
        <end position="642"/>
    </location>
</feature>
<evidence type="ECO:0000256" key="7">
    <source>
        <dbReference type="ARBA" id="ARBA00022837"/>
    </source>
</evidence>
<dbReference type="PANTHER" id="PTHR13866">
    <property type="entry name" value="SPARC OSTEONECTIN"/>
    <property type="match status" value="1"/>
</dbReference>
<dbReference type="FunFam" id="3.30.60.30:FF:000004">
    <property type="entry name" value="SPARC isoform 1"/>
    <property type="match status" value="1"/>
</dbReference>
<dbReference type="InterPro" id="IPR015369">
    <property type="entry name" value="Follistatin/Osteonectin_EGF"/>
</dbReference>
<dbReference type="FunFam" id="1.10.238.10:FF:000068">
    <property type="entry name" value="SPARC isoform 1"/>
    <property type="match status" value="1"/>
</dbReference>
<dbReference type="PROSITE" id="PS00613">
    <property type="entry name" value="OSTEONECTIN_2"/>
    <property type="match status" value="1"/>
</dbReference>
<evidence type="ECO:0000259" key="12">
    <source>
        <dbReference type="PROSITE" id="PS51465"/>
    </source>
</evidence>
<dbReference type="PROSITE" id="PS00018">
    <property type="entry name" value="EF_HAND_1"/>
    <property type="match status" value="1"/>
</dbReference>
<feature type="region of interest" description="Disordered" evidence="10">
    <location>
        <begin position="144"/>
        <end position="364"/>
    </location>
</feature>
<evidence type="ECO:0000256" key="4">
    <source>
        <dbReference type="ARBA" id="ARBA00022530"/>
    </source>
</evidence>
<feature type="compositionally biased region" description="Basic and acidic residues" evidence="10">
    <location>
        <begin position="79"/>
        <end position="88"/>
    </location>
</feature>
<dbReference type="Pfam" id="PF07648">
    <property type="entry name" value="Kazal_2"/>
    <property type="match status" value="1"/>
</dbReference>
<evidence type="ECO:0000256" key="10">
    <source>
        <dbReference type="SAM" id="MobiDB-lite"/>
    </source>
</evidence>
<dbReference type="GO" id="GO:0005518">
    <property type="term" value="F:collagen binding"/>
    <property type="evidence" value="ECO:0007669"/>
    <property type="project" value="TreeGrafter"/>
</dbReference>
<feature type="region of interest" description="Disordered" evidence="10">
    <location>
        <begin position="59"/>
        <end position="88"/>
    </location>
</feature>
<dbReference type="Gene3D" id="1.10.238.10">
    <property type="entry name" value="EF-hand"/>
    <property type="match status" value="1"/>
</dbReference>
<dbReference type="InParanoid" id="M3ZUL8"/>
<dbReference type="KEGG" id="xma:102219334"/>
<evidence type="ECO:0000256" key="9">
    <source>
        <dbReference type="ARBA" id="ARBA00023180"/>
    </source>
</evidence>
<dbReference type="GO" id="GO:0050840">
    <property type="term" value="F:extracellular matrix binding"/>
    <property type="evidence" value="ECO:0007669"/>
    <property type="project" value="TreeGrafter"/>
</dbReference>
<dbReference type="Pfam" id="PF10591">
    <property type="entry name" value="SPARC_Ca_bdg"/>
    <property type="match status" value="1"/>
</dbReference>
<feature type="compositionally biased region" description="Basic and acidic residues" evidence="10">
    <location>
        <begin position="144"/>
        <end position="171"/>
    </location>
</feature>
<dbReference type="Pfam" id="PF09289">
    <property type="entry name" value="FOLN"/>
    <property type="match status" value="1"/>
</dbReference>
<feature type="compositionally biased region" description="Basic and acidic residues" evidence="10">
    <location>
        <begin position="250"/>
        <end position="285"/>
    </location>
</feature>
<keyword evidence="5" id="KW-0479">Metal-binding</keyword>
<reference evidence="14" key="2">
    <citation type="journal article" date="2013" name="Nat. Genet.">
        <title>The genome of the platyfish, Xiphophorus maculatus, provides insights into evolutionary adaptation and several complex traits.</title>
        <authorList>
            <person name="Schartl M."/>
            <person name="Walter R.B."/>
            <person name="Shen Y."/>
            <person name="Garcia T."/>
            <person name="Catchen J."/>
            <person name="Amores A."/>
            <person name="Braasch I."/>
            <person name="Chalopin D."/>
            <person name="Volff J.N."/>
            <person name="Lesch K.P."/>
            <person name="Bisazza A."/>
            <person name="Minx P."/>
            <person name="Hillier L."/>
            <person name="Wilson R.K."/>
            <person name="Fuerstenberg S."/>
            <person name="Boore J."/>
            <person name="Searle S."/>
            <person name="Postlethwait J.H."/>
            <person name="Warren W.C."/>
        </authorList>
    </citation>
    <scope>NUCLEOTIDE SEQUENCE [LARGE SCALE GENOMIC DNA]</scope>
    <source>
        <strain evidence="14">JP 163 A</strain>
    </source>
</reference>
<dbReference type="InterPro" id="IPR019577">
    <property type="entry name" value="SPARC/Testican_Ca-bd-dom"/>
</dbReference>
<keyword evidence="6 11" id="KW-0732">Signal</keyword>
<feature type="compositionally biased region" description="Basic and acidic residues" evidence="10">
    <location>
        <begin position="297"/>
        <end position="308"/>
    </location>
</feature>
<dbReference type="RefSeq" id="XP_023189102.1">
    <property type="nucleotide sequence ID" value="XM_023333334.1"/>
</dbReference>
<evidence type="ECO:0000313" key="13">
    <source>
        <dbReference type="Ensembl" id="ENSXMAP00000005911.1"/>
    </source>
</evidence>
<dbReference type="SMART" id="SM00280">
    <property type="entry name" value="KAZAL"/>
    <property type="match status" value="1"/>
</dbReference>
<organism evidence="13 14">
    <name type="scientific">Xiphophorus maculatus</name>
    <name type="common">Southern platyfish</name>
    <name type="synonym">Platypoecilus maculatus</name>
    <dbReference type="NCBI Taxonomy" id="8083"/>
    <lineage>
        <taxon>Eukaryota</taxon>
        <taxon>Metazoa</taxon>
        <taxon>Chordata</taxon>
        <taxon>Craniata</taxon>
        <taxon>Vertebrata</taxon>
        <taxon>Euteleostomi</taxon>
        <taxon>Actinopterygii</taxon>
        <taxon>Neopterygii</taxon>
        <taxon>Teleostei</taxon>
        <taxon>Neoteleostei</taxon>
        <taxon>Acanthomorphata</taxon>
        <taxon>Ovalentaria</taxon>
        <taxon>Atherinomorphae</taxon>
        <taxon>Cyprinodontiformes</taxon>
        <taxon>Poeciliidae</taxon>
        <taxon>Poeciliinae</taxon>
        <taxon>Xiphophorus</taxon>
    </lineage>
</organism>
<feature type="compositionally biased region" description="Basic and acidic residues" evidence="10">
    <location>
        <begin position="223"/>
        <end position="241"/>
    </location>
</feature>
<sequence>MRVSLIFIFFLGATFAPSVTCKSHGKQDGMQETSHSATEKDVITMEGNRPQISSTLANIEASSQEPEDEEVSSAYDTNTNKEGEEVEEKIEKRTAVLLSEEELVGLLTKEAEEDEEAEEIDEVTMMDENKANDSSKAVKMLKYEAKKKEDSEEKEAKAKDKAEKPAFKLTERSGPVGVLEETESSTESELPVNLDYATDSGILIPAQVESEDLNPSTENQESPSKKDLQYTKKEVGEKELLMQDMPSPEAGDREEMTDQSKDSSTKSKEKHASKEKLEATMDHQEFQSNVGLISGLRRSEKEKGKDESDSGAFSKRKTKKQKKNKRPRKHSPQRNETHPIQDQGQLNSEESEGSSTDNVVHKAKRKWNGKWGPLVGVNPVQIRGSVDLYPRSRSFLSGDIHLSRTPPDPCDNFRCKRGKTCKLDADSKPGCVCQDPLECPSSMNTFEHVCGTDNKTYDTSCELFATKCNLEGTKRGYKLHLDYTGPCKLIPQCVKNELVQFPLRMRDWLKNVLLQLYEHDSISPGFLTPKQRLRAKKIFENERRLHAGNHSVELLAQDFEKNYNMYIYPVHWQFAQLDQHPSDRSLSHSELAPLRVPLVPMEHCTSVFFQECDADKDKQVTLKEWTSCFGIKDEDVDVNLLF</sequence>
<feature type="signal peptide" evidence="11">
    <location>
        <begin position="1"/>
        <end position="21"/>
    </location>
</feature>
<dbReference type="InterPro" id="IPR002350">
    <property type="entry name" value="Kazal_dom"/>
</dbReference>
<dbReference type="GO" id="GO:0005615">
    <property type="term" value="C:extracellular space"/>
    <property type="evidence" value="ECO:0007669"/>
    <property type="project" value="InterPro"/>
</dbReference>
<keyword evidence="14" id="KW-1185">Reference proteome</keyword>